<dbReference type="GO" id="GO:0016787">
    <property type="term" value="F:hydrolase activity"/>
    <property type="evidence" value="ECO:0007669"/>
    <property type="project" value="UniProtKB-KW"/>
</dbReference>
<dbReference type="InterPro" id="IPR003833">
    <property type="entry name" value="CT_C_D"/>
</dbReference>
<evidence type="ECO:0000256" key="2">
    <source>
        <dbReference type="ARBA" id="ARBA00022801"/>
    </source>
</evidence>
<reference evidence="5 6" key="1">
    <citation type="submission" date="2023-03" db="EMBL/GenBank/DDBJ databases">
        <title>Draft genome sequence of Thalassotalea insulae KCTC 62186T.</title>
        <authorList>
            <person name="Sawabe T."/>
        </authorList>
    </citation>
    <scope>NUCLEOTIDE SEQUENCE [LARGE SCALE GENOMIC DNA]</scope>
    <source>
        <strain evidence="5 6">KCTC 62186</strain>
    </source>
</reference>
<dbReference type="PANTHER" id="PTHR34698">
    <property type="entry name" value="5-OXOPROLINASE SUBUNIT B"/>
    <property type="match status" value="1"/>
</dbReference>
<evidence type="ECO:0000256" key="3">
    <source>
        <dbReference type="ARBA" id="ARBA00022840"/>
    </source>
</evidence>
<dbReference type="EMBL" id="BSST01000001">
    <property type="protein sequence ID" value="GLX78028.1"/>
    <property type="molecule type" value="Genomic_DNA"/>
</dbReference>
<gene>
    <name evidence="5" type="primary">ybgJ</name>
    <name evidence="5" type="ORF">tinsulaeT_13680</name>
</gene>
<dbReference type="Gene3D" id="2.40.100.10">
    <property type="entry name" value="Cyclophilin-like"/>
    <property type="match status" value="1"/>
</dbReference>
<dbReference type="SMART" id="SM00796">
    <property type="entry name" value="AHS1"/>
    <property type="match status" value="1"/>
</dbReference>
<comment type="caution">
    <text evidence="5">The sequence shown here is derived from an EMBL/GenBank/DDBJ whole genome shotgun (WGS) entry which is preliminary data.</text>
</comment>
<keyword evidence="3" id="KW-0067">ATP-binding</keyword>
<evidence type="ECO:0000259" key="4">
    <source>
        <dbReference type="SMART" id="SM00796"/>
    </source>
</evidence>
<keyword evidence="2 5" id="KW-0378">Hydrolase</keyword>
<dbReference type="Gene3D" id="3.30.1360.40">
    <property type="match status" value="1"/>
</dbReference>
<dbReference type="InterPro" id="IPR010016">
    <property type="entry name" value="PxpB"/>
</dbReference>
<proteinExistence type="predicted"/>
<organism evidence="5 6">
    <name type="scientific">Thalassotalea insulae</name>
    <dbReference type="NCBI Taxonomy" id="2056778"/>
    <lineage>
        <taxon>Bacteria</taxon>
        <taxon>Pseudomonadati</taxon>
        <taxon>Pseudomonadota</taxon>
        <taxon>Gammaproteobacteria</taxon>
        <taxon>Alteromonadales</taxon>
        <taxon>Colwelliaceae</taxon>
        <taxon>Thalassotalea</taxon>
    </lineage>
</organism>
<name>A0ABQ6GPW6_9GAMM</name>
<accession>A0ABQ6GPW6</accession>
<dbReference type="SUPFAM" id="SSF50891">
    <property type="entry name" value="Cyclophilin-like"/>
    <property type="match status" value="1"/>
</dbReference>
<dbReference type="Pfam" id="PF02682">
    <property type="entry name" value="CT_C_D"/>
    <property type="match status" value="1"/>
</dbReference>
<keyword evidence="1" id="KW-0547">Nucleotide-binding</keyword>
<dbReference type="PANTHER" id="PTHR34698:SF2">
    <property type="entry name" value="5-OXOPROLINASE SUBUNIT B"/>
    <property type="match status" value="1"/>
</dbReference>
<sequence length="236" mass="26401">MSDNAAAINIFPASENTLLITWPEKICPVQHQQIVNLAQQLNSDFPQYIAETVISYNSLLLYYYFDKISTDSLNQQILELWNSAPKNNDFHPDSNSIIEIPVYYGDEVALDLKDVARESKQTTTAVIELHSQRLYRAYALGFTPGFCYLGSLAKELVLPRKQTPRLAIAKGAVAIAEQQTAVYPNVSPGGWHIIGKTPIEMYQVSNNDFSPTINVGDMVKFIPIERSTFIELGGKL</sequence>
<evidence type="ECO:0000313" key="6">
    <source>
        <dbReference type="Proteomes" id="UP001157186"/>
    </source>
</evidence>
<keyword evidence="6" id="KW-1185">Reference proteome</keyword>
<dbReference type="InterPro" id="IPR029000">
    <property type="entry name" value="Cyclophilin-like_dom_sf"/>
</dbReference>
<feature type="domain" description="Carboxyltransferase" evidence="4">
    <location>
        <begin position="8"/>
        <end position="212"/>
    </location>
</feature>
<evidence type="ECO:0000256" key="1">
    <source>
        <dbReference type="ARBA" id="ARBA00022741"/>
    </source>
</evidence>
<evidence type="ECO:0000313" key="5">
    <source>
        <dbReference type="EMBL" id="GLX78028.1"/>
    </source>
</evidence>
<dbReference type="RefSeq" id="WP_284243923.1">
    <property type="nucleotide sequence ID" value="NZ_BSST01000001.1"/>
</dbReference>
<dbReference type="Proteomes" id="UP001157186">
    <property type="component" value="Unassembled WGS sequence"/>
</dbReference>
<dbReference type="SUPFAM" id="SSF160467">
    <property type="entry name" value="PH0987 N-terminal domain-like"/>
    <property type="match status" value="1"/>
</dbReference>
<dbReference type="NCBIfam" id="TIGR00370">
    <property type="entry name" value="5-oxoprolinase subunit PxpB"/>
    <property type="match status" value="1"/>
</dbReference>
<protein>
    <submittedName>
        <fullName evidence="5">Allophanate hydrolase</fullName>
    </submittedName>
</protein>